<dbReference type="SUPFAM" id="SSF56112">
    <property type="entry name" value="Protein kinase-like (PK-like)"/>
    <property type="match status" value="1"/>
</dbReference>
<feature type="domain" description="Protein kinase" evidence="15">
    <location>
        <begin position="14"/>
        <end position="299"/>
    </location>
</feature>
<evidence type="ECO:0000256" key="1">
    <source>
        <dbReference type="ARBA" id="ARBA00004123"/>
    </source>
</evidence>
<dbReference type="Gene3D" id="3.10.20.90">
    <property type="entry name" value="Phosphatidylinositol 3-kinase Catalytic Subunit, Chain A, domain 1"/>
    <property type="match status" value="1"/>
</dbReference>
<evidence type="ECO:0000259" key="15">
    <source>
        <dbReference type="PROSITE" id="PS50011"/>
    </source>
</evidence>
<protein>
    <recommendedName>
        <fullName evidence="3">IkappaB kinase</fullName>
        <ecNumber evidence="3">2.7.11.10</ecNumber>
    </recommendedName>
</protein>
<evidence type="ECO:0000256" key="4">
    <source>
        <dbReference type="ARBA" id="ARBA00022490"/>
    </source>
</evidence>
<evidence type="ECO:0000256" key="3">
    <source>
        <dbReference type="ARBA" id="ARBA00012442"/>
    </source>
</evidence>
<dbReference type="GO" id="GO:0008384">
    <property type="term" value="F:IkappaB kinase activity"/>
    <property type="evidence" value="ECO:0007669"/>
    <property type="project" value="UniProtKB-EC"/>
</dbReference>
<evidence type="ECO:0000256" key="8">
    <source>
        <dbReference type="ARBA" id="ARBA00022741"/>
    </source>
</evidence>
<dbReference type="Gene3D" id="1.10.510.10">
    <property type="entry name" value="Transferase(Phosphotransferase) domain 1"/>
    <property type="match status" value="1"/>
</dbReference>
<gene>
    <name evidence="17" type="primary">IKKa/b</name>
</gene>
<evidence type="ECO:0000256" key="10">
    <source>
        <dbReference type="ARBA" id="ARBA00022840"/>
    </source>
</evidence>
<dbReference type="AlphaFoldDB" id="A0A8K1J3J8"/>
<dbReference type="Pfam" id="PF00069">
    <property type="entry name" value="Pkinase"/>
    <property type="match status" value="1"/>
</dbReference>
<dbReference type="InterPro" id="IPR029071">
    <property type="entry name" value="Ubiquitin-like_domsf"/>
</dbReference>
<dbReference type="Gene3D" id="1.20.1270.250">
    <property type="match status" value="1"/>
</dbReference>
<evidence type="ECO:0000256" key="7">
    <source>
        <dbReference type="ARBA" id="ARBA00022679"/>
    </source>
</evidence>
<dbReference type="FunFam" id="1.10.510.10:FF:000147">
    <property type="entry name" value="Inhibitor of nuclear factor kappa-B kinase subunit beta"/>
    <property type="match status" value="1"/>
</dbReference>
<keyword evidence="9" id="KW-0418">Kinase</keyword>
<dbReference type="GO" id="GO:0005524">
    <property type="term" value="F:ATP binding"/>
    <property type="evidence" value="ECO:0007669"/>
    <property type="project" value="UniProtKB-UniRule"/>
</dbReference>
<dbReference type="PANTHER" id="PTHR22969:SF17">
    <property type="entry name" value="INHIBITOR OF NUCLEAR FACTOR KAPPA-B KINASE SUBUNIT BETA"/>
    <property type="match status" value="1"/>
</dbReference>
<evidence type="ECO:0000256" key="2">
    <source>
        <dbReference type="ARBA" id="ARBA00004496"/>
    </source>
</evidence>
<sequence length="731" mass="82677">MEYGRAINLSRDGWMEEGCLGAGGFGTVMLYENKITKEQVALKRCRLELNSHNRKRWQQEVEIMKRLHHPNLVSARDVPPALDVSDDELPLLAMEFCSGGDLRKVLNAPESCCGLKETTVLQIAGDVAAAVEFLHSHRIIHRDLKPENIVINHVDRKVIYKLIDLGYAKELDQASMATTFVGTLKYLAPELLDRVEYTKSVDYWSFGTVLFECITGVRPFLPELSPVKWHNVVFKKGADDICAFFDVKGEVQFSSVLPVPNTLCRQLQDKFVSLLRLLLLWDPKRRGGLVLDNGKRECFDMLEKIVNTVVVHVFPIATATLISFEVFPSETVDDLKVKLSEATGVKEEHELLTVSGQLLESNGLVMDICNRDSKFEGDCLLFLISTGNGSLSPPPIFALPGTVHGMVTEPKTLMSYEDLKKAFAVGVNFCWEQRRINILLIEGFRAAQISLLHLNSRLGQVKNDVTTELKKLEAKVDFFNSSLQFDLECYEENISLMKNDKVFRAWKRAQKKVASFQNNDVLALLNSTMVLQGKIVESQKGPYASGTQAKSKVDGMYSNVLQLFEDLRQGDRRPADSQKIVAVILQFLAQKEKLHKDILSRLSKIISCKSEIREMMIKLDKAKSKLLERQQELEEMQNQRQADLWKILQSMRSQDSRRISSGSCTSLSSPDISCTESIVLIEESSRGFEKFAEVVENLKLDQINETLNLDWEFLEEDSGPDDKKWEGRPAS</sequence>
<feature type="coiled-coil region" evidence="14">
    <location>
        <begin position="612"/>
        <end position="639"/>
    </location>
</feature>
<dbReference type="GO" id="GO:0008385">
    <property type="term" value="C:IkappaB kinase complex"/>
    <property type="evidence" value="ECO:0007669"/>
    <property type="project" value="TreeGrafter"/>
</dbReference>
<evidence type="ECO:0000256" key="11">
    <source>
        <dbReference type="ARBA" id="ARBA00023242"/>
    </source>
</evidence>
<dbReference type="InterPro" id="IPR017441">
    <property type="entry name" value="Protein_kinase_ATP_BS"/>
</dbReference>
<dbReference type="GO" id="GO:0045944">
    <property type="term" value="P:positive regulation of transcription by RNA polymerase II"/>
    <property type="evidence" value="ECO:0007669"/>
    <property type="project" value="TreeGrafter"/>
</dbReference>
<name>A0A8K1J3J8_ACRCE</name>
<evidence type="ECO:0000256" key="9">
    <source>
        <dbReference type="ARBA" id="ARBA00022777"/>
    </source>
</evidence>
<dbReference type="EMBL" id="MZ812722">
    <property type="protein sequence ID" value="UCR73889.1"/>
    <property type="molecule type" value="mRNA"/>
</dbReference>
<evidence type="ECO:0000256" key="14">
    <source>
        <dbReference type="SAM" id="Coils"/>
    </source>
</evidence>
<evidence type="ECO:0000259" key="16">
    <source>
        <dbReference type="PROSITE" id="PS50053"/>
    </source>
</evidence>
<organism evidence="17">
    <name type="scientific">Acropora cervicornis</name>
    <name type="common">Staghorn coral</name>
    <dbReference type="NCBI Taxonomy" id="6130"/>
    <lineage>
        <taxon>Eukaryota</taxon>
        <taxon>Metazoa</taxon>
        <taxon>Cnidaria</taxon>
        <taxon>Anthozoa</taxon>
        <taxon>Hexacorallia</taxon>
        <taxon>Scleractinia</taxon>
        <taxon>Astrocoeniina</taxon>
        <taxon>Acroporidae</taxon>
        <taxon>Acropora</taxon>
    </lineage>
</organism>
<dbReference type="SUPFAM" id="SSF54236">
    <property type="entry name" value="Ubiquitin-like"/>
    <property type="match status" value="1"/>
</dbReference>
<evidence type="ECO:0000256" key="5">
    <source>
        <dbReference type="ARBA" id="ARBA00022527"/>
    </source>
</evidence>
<comment type="catalytic activity">
    <reaction evidence="12">
        <text>L-seryl-[I-kappa-B protein] + ATP = O-phospho-L-seryl-[I-kappa-B protein] + ADP + H(+)</text>
        <dbReference type="Rhea" id="RHEA:19073"/>
        <dbReference type="Rhea" id="RHEA-COMP:13698"/>
        <dbReference type="Rhea" id="RHEA-COMP:13699"/>
        <dbReference type="ChEBI" id="CHEBI:15378"/>
        <dbReference type="ChEBI" id="CHEBI:29999"/>
        <dbReference type="ChEBI" id="CHEBI:30616"/>
        <dbReference type="ChEBI" id="CHEBI:83421"/>
        <dbReference type="ChEBI" id="CHEBI:456216"/>
        <dbReference type="EC" id="2.7.11.10"/>
    </reaction>
</comment>
<evidence type="ECO:0000313" key="17">
    <source>
        <dbReference type="EMBL" id="UCR73889.1"/>
    </source>
</evidence>
<dbReference type="InterPro" id="IPR051180">
    <property type="entry name" value="IKK"/>
</dbReference>
<dbReference type="EC" id="2.7.11.10" evidence="3"/>
<dbReference type="GO" id="GO:0033209">
    <property type="term" value="P:tumor necrosis factor-mediated signaling pathway"/>
    <property type="evidence" value="ECO:0007669"/>
    <property type="project" value="TreeGrafter"/>
</dbReference>
<dbReference type="SMART" id="SM00220">
    <property type="entry name" value="S_TKc"/>
    <property type="match status" value="1"/>
</dbReference>
<comment type="subcellular location">
    <subcellularLocation>
        <location evidence="2">Cytoplasm</location>
    </subcellularLocation>
    <subcellularLocation>
        <location evidence="1">Nucleus</location>
    </subcellularLocation>
</comment>
<dbReference type="InterPro" id="IPR041185">
    <property type="entry name" value="IKBKB_SDD"/>
</dbReference>
<dbReference type="PROSITE" id="PS50011">
    <property type="entry name" value="PROTEIN_KINASE_DOM"/>
    <property type="match status" value="1"/>
</dbReference>
<dbReference type="Pfam" id="PF18397">
    <property type="entry name" value="IKBKB_SDD"/>
    <property type="match status" value="1"/>
</dbReference>
<dbReference type="InterPro" id="IPR000626">
    <property type="entry name" value="Ubiquitin-like_dom"/>
</dbReference>
<dbReference type="GO" id="GO:0005634">
    <property type="term" value="C:nucleus"/>
    <property type="evidence" value="ECO:0007669"/>
    <property type="project" value="UniProtKB-SubCell"/>
</dbReference>
<evidence type="ECO:0000256" key="6">
    <source>
        <dbReference type="ARBA" id="ARBA00022553"/>
    </source>
</evidence>
<keyword evidence="10 13" id="KW-0067">ATP-binding</keyword>
<proteinExistence type="evidence at transcript level"/>
<dbReference type="PROSITE" id="PS50053">
    <property type="entry name" value="UBIQUITIN_2"/>
    <property type="match status" value="1"/>
</dbReference>
<keyword evidence="14" id="KW-0175">Coiled coil</keyword>
<evidence type="ECO:0000256" key="12">
    <source>
        <dbReference type="ARBA" id="ARBA00048789"/>
    </source>
</evidence>
<dbReference type="PROSITE" id="PS00108">
    <property type="entry name" value="PROTEIN_KINASE_ST"/>
    <property type="match status" value="1"/>
</dbReference>
<keyword evidence="7" id="KW-0808">Transferase</keyword>
<keyword evidence="4" id="KW-0963">Cytoplasm</keyword>
<reference evidence="17" key="1">
    <citation type="submission" date="2021-08" db="EMBL/GenBank/DDBJ databases">
        <title>Holobiont transcriptomes for the critically endangered staghorn coral (Acropora cervicornis) from two environmentally distinct sites on Turneffe Atoll, Belize.</title>
        <authorList>
            <person name="Lesneski K.C."/>
            <person name="Labadorf A.T."/>
            <person name="Scavo Lord K."/>
            <person name="Agus F."/>
            <person name="Kaufman L."/>
            <person name="Finnerty J.R."/>
        </authorList>
    </citation>
    <scope>NUCLEOTIDE SEQUENCE</scope>
    <source>
        <strain evidence="17">Blackbird_Contig_1.155567</strain>
        <tissue evidence="17">Coral nubbin</tissue>
    </source>
</reference>
<keyword evidence="6" id="KW-0597">Phosphoprotein</keyword>
<keyword evidence="8 13" id="KW-0547">Nucleotide-binding</keyword>
<dbReference type="PROSITE" id="PS00107">
    <property type="entry name" value="PROTEIN_KINASE_ATP"/>
    <property type="match status" value="1"/>
</dbReference>
<keyword evidence="5" id="KW-0723">Serine/threonine-protein kinase</keyword>
<dbReference type="InterPro" id="IPR008271">
    <property type="entry name" value="Ser/Thr_kinase_AS"/>
</dbReference>
<feature type="binding site" evidence="13">
    <location>
        <position position="43"/>
    </location>
    <ligand>
        <name>ATP</name>
        <dbReference type="ChEBI" id="CHEBI:30616"/>
    </ligand>
</feature>
<dbReference type="PANTHER" id="PTHR22969">
    <property type="entry name" value="IKB KINASE"/>
    <property type="match status" value="1"/>
</dbReference>
<dbReference type="InterPro" id="IPR046375">
    <property type="entry name" value="IKBKB_SDD_sf"/>
</dbReference>
<accession>A0A8K1J3J8</accession>
<evidence type="ECO:0000256" key="13">
    <source>
        <dbReference type="PROSITE-ProRule" id="PRU10141"/>
    </source>
</evidence>
<keyword evidence="11" id="KW-0539">Nucleus</keyword>
<dbReference type="InterPro" id="IPR011009">
    <property type="entry name" value="Kinase-like_dom_sf"/>
</dbReference>
<dbReference type="InterPro" id="IPR000719">
    <property type="entry name" value="Prot_kinase_dom"/>
</dbReference>
<feature type="domain" description="Ubiquitin-like" evidence="16">
    <location>
        <begin position="309"/>
        <end position="362"/>
    </location>
</feature>